<sequence>MNAARHILTVLVFVSVAFYGSFVKAQQKAKYNVLFIAVDDLNTDLGAYGNTFVKSPNIDRLARRGVKFDRAYTQFPLCSPSRSSLLTGQRPDVTKIYELRTHFRQNLPDIVTLPQLFKNNKYYSARVGKIYHYGVPGQIGTDGLDDPISWDHKVNPKGRDKTEEALVKNLTPDRGLGSALAWRATEGTDEEQTDGMVATEAIKLLGAHKDEPFFLAVGFYRPHSPYVAPQKYFDQYPLANIPLPKEIPGDLDDIPEAAIFTKPPHWGLDEAQRREALRAYYATISFMDAQVGRVLDALDKLKLTDKTIIVLWSDHGYNVGQHGQWMKQSLFENSARVPLIISAPGQSKGKSSGRTVELVDIYPTLAELCGLDPGQKLQGESLAPLLKNPVARWTKPAYTQVRRGQIFGRSVRTERFRYTEWDGGKAGVELYDHEKDPNEFTNLAKDTNYVITVGELSALLKKGYPITASVAP</sequence>
<dbReference type="RefSeq" id="WP_215231868.1">
    <property type="nucleotide sequence ID" value="NZ_CAJRAU010000001.1"/>
</dbReference>
<evidence type="ECO:0000256" key="4">
    <source>
        <dbReference type="ARBA" id="ARBA00022729"/>
    </source>
</evidence>
<feature type="domain" description="Sulfatase N-terminal" evidence="7">
    <location>
        <begin position="32"/>
        <end position="370"/>
    </location>
</feature>
<dbReference type="Gene3D" id="3.40.720.10">
    <property type="entry name" value="Alkaline Phosphatase, subunit A"/>
    <property type="match status" value="1"/>
</dbReference>
<keyword evidence="6" id="KW-0106">Calcium</keyword>
<protein>
    <submittedName>
        <fullName evidence="8">Ulvan-active sulfatase</fullName>
        <ecNumber evidence="8">3.1.6.-</ecNumber>
    </submittedName>
</protein>
<proteinExistence type="inferred from homology"/>
<name>A0ABM8UJX2_9BACT</name>
<keyword evidence="9" id="KW-1185">Reference proteome</keyword>
<dbReference type="Pfam" id="PF00884">
    <property type="entry name" value="Sulfatase"/>
    <property type="match status" value="1"/>
</dbReference>
<accession>A0ABM8UJX2</accession>
<dbReference type="PANTHER" id="PTHR45953:SF1">
    <property type="entry name" value="IDURONATE 2-SULFATASE"/>
    <property type="match status" value="1"/>
</dbReference>
<dbReference type="EC" id="3.1.6.-" evidence="8"/>
<gene>
    <name evidence="8" type="ORF">DYBT9623_00440</name>
</gene>
<keyword evidence="4" id="KW-0732">Signal</keyword>
<evidence type="ECO:0000256" key="1">
    <source>
        <dbReference type="ARBA" id="ARBA00001913"/>
    </source>
</evidence>
<evidence type="ECO:0000256" key="6">
    <source>
        <dbReference type="ARBA" id="ARBA00022837"/>
    </source>
</evidence>
<evidence type="ECO:0000313" key="8">
    <source>
        <dbReference type="EMBL" id="CAG5067718.1"/>
    </source>
</evidence>
<evidence type="ECO:0000256" key="5">
    <source>
        <dbReference type="ARBA" id="ARBA00022801"/>
    </source>
</evidence>
<evidence type="ECO:0000313" key="9">
    <source>
        <dbReference type="Proteomes" id="UP000679725"/>
    </source>
</evidence>
<organism evidence="8 9">
    <name type="scientific">Dyadobacter linearis</name>
    <dbReference type="NCBI Taxonomy" id="2823330"/>
    <lineage>
        <taxon>Bacteria</taxon>
        <taxon>Pseudomonadati</taxon>
        <taxon>Bacteroidota</taxon>
        <taxon>Cytophagia</taxon>
        <taxon>Cytophagales</taxon>
        <taxon>Spirosomataceae</taxon>
        <taxon>Dyadobacter</taxon>
    </lineage>
</organism>
<evidence type="ECO:0000256" key="3">
    <source>
        <dbReference type="ARBA" id="ARBA00022723"/>
    </source>
</evidence>
<comment type="cofactor">
    <cofactor evidence="1">
        <name>Ca(2+)</name>
        <dbReference type="ChEBI" id="CHEBI:29108"/>
    </cofactor>
</comment>
<keyword evidence="5 8" id="KW-0378">Hydrolase</keyword>
<dbReference type="PANTHER" id="PTHR45953">
    <property type="entry name" value="IDURONATE 2-SULFATASE"/>
    <property type="match status" value="1"/>
</dbReference>
<dbReference type="SUPFAM" id="SSF53649">
    <property type="entry name" value="Alkaline phosphatase-like"/>
    <property type="match status" value="1"/>
</dbReference>
<evidence type="ECO:0000256" key="2">
    <source>
        <dbReference type="ARBA" id="ARBA00008779"/>
    </source>
</evidence>
<dbReference type="GO" id="GO:0016787">
    <property type="term" value="F:hydrolase activity"/>
    <property type="evidence" value="ECO:0007669"/>
    <property type="project" value="UniProtKB-KW"/>
</dbReference>
<dbReference type="Proteomes" id="UP000679725">
    <property type="component" value="Unassembled WGS sequence"/>
</dbReference>
<dbReference type="InterPro" id="IPR035874">
    <property type="entry name" value="IDS"/>
</dbReference>
<dbReference type="InterPro" id="IPR024607">
    <property type="entry name" value="Sulfatase_CS"/>
</dbReference>
<keyword evidence="3" id="KW-0479">Metal-binding</keyword>
<evidence type="ECO:0000259" key="7">
    <source>
        <dbReference type="Pfam" id="PF00884"/>
    </source>
</evidence>
<comment type="similarity">
    <text evidence="2">Belongs to the sulfatase family.</text>
</comment>
<dbReference type="EMBL" id="CAJRAU010000001">
    <property type="protein sequence ID" value="CAG5067718.1"/>
    <property type="molecule type" value="Genomic_DNA"/>
</dbReference>
<comment type="caution">
    <text evidence="8">The sequence shown here is derived from an EMBL/GenBank/DDBJ whole genome shotgun (WGS) entry which is preliminary data.</text>
</comment>
<dbReference type="InterPro" id="IPR000917">
    <property type="entry name" value="Sulfatase_N"/>
</dbReference>
<dbReference type="InterPro" id="IPR017850">
    <property type="entry name" value="Alkaline_phosphatase_core_sf"/>
</dbReference>
<dbReference type="PROSITE" id="PS00523">
    <property type="entry name" value="SULFATASE_1"/>
    <property type="match status" value="1"/>
</dbReference>
<reference evidence="8 9" key="1">
    <citation type="submission" date="2021-04" db="EMBL/GenBank/DDBJ databases">
        <authorList>
            <person name="Rodrigo-Torres L."/>
            <person name="Arahal R. D."/>
            <person name="Lucena T."/>
        </authorList>
    </citation>
    <scope>NUCLEOTIDE SEQUENCE [LARGE SCALE GENOMIC DNA]</scope>
    <source>
        <strain evidence="8 9">CECT 9623</strain>
    </source>
</reference>
<dbReference type="CDD" id="cd16030">
    <property type="entry name" value="iduronate-2-sulfatase"/>
    <property type="match status" value="1"/>
</dbReference>